<name>A0ABQ2FYL5_9DEIO</name>
<gene>
    <name evidence="2" type="ORF">GCM10010840_00590</name>
</gene>
<protein>
    <submittedName>
        <fullName evidence="2">Uncharacterized protein</fullName>
    </submittedName>
</protein>
<accession>A0ABQ2FYL5</accession>
<sequence length="66" mass="7262">MSVQTLALPSTGTQPFMGTIRAEAEDPSRLRARADTRTGRGKGMMPMRLTARSLAIVKGELRQMRT</sequence>
<organism evidence="2 3">
    <name type="scientific">Deinococcus aerolatus</name>
    <dbReference type="NCBI Taxonomy" id="522487"/>
    <lineage>
        <taxon>Bacteria</taxon>
        <taxon>Thermotogati</taxon>
        <taxon>Deinococcota</taxon>
        <taxon>Deinococci</taxon>
        <taxon>Deinococcales</taxon>
        <taxon>Deinococcaceae</taxon>
        <taxon>Deinococcus</taxon>
    </lineage>
</organism>
<dbReference type="EMBL" id="BMOL01000001">
    <property type="protein sequence ID" value="GGL66573.1"/>
    <property type="molecule type" value="Genomic_DNA"/>
</dbReference>
<proteinExistence type="predicted"/>
<dbReference type="Proteomes" id="UP000639973">
    <property type="component" value="Unassembled WGS sequence"/>
</dbReference>
<comment type="caution">
    <text evidence="2">The sequence shown here is derived from an EMBL/GenBank/DDBJ whole genome shotgun (WGS) entry which is preliminary data.</text>
</comment>
<reference evidence="3" key="1">
    <citation type="journal article" date="2019" name="Int. J. Syst. Evol. Microbiol.">
        <title>The Global Catalogue of Microorganisms (GCM) 10K type strain sequencing project: providing services to taxonomists for standard genome sequencing and annotation.</title>
        <authorList>
            <consortium name="The Broad Institute Genomics Platform"/>
            <consortium name="The Broad Institute Genome Sequencing Center for Infectious Disease"/>
            <person name="Wu L."/>
            <person name="Ma J."/>
        </authorList>
    </citation>
    <scope>NUCLEOTIDE SEQUENCE [LARGE SCALE GENOMIC DNA]</scope>
    <source>
        <strain evidence="3">JCM 15442</strain>
    </source>
</reference>
<evidence type="ECO:0000256" key="1">
    <source>
        <dbReference type="SAM" id="MobiDB-lite"/>
    </source>
</evidence>
<evidence type="ECO:0000313" key="2">
    <source>
        <dbReference type="EMBL" id="GGL66573.1"/>
    </source>
</evidence>
<feature type="region of interest" description="Disordered" evidence="1">
    <location>
        <begin position="1"/>
        <end position="46"/>
    </location>
</feature>
<keyword evidence="3" id="KW-1185">Reference proteome</keyword>
<feature type="compositionally biased region" description="Basic and acidic residues" evidence="1">
    <location>
        <begin position="22"/>
        <end position="38"/>
    </location>
</feature>
<feature type="compositionally biased region" description="Polar residues" evidence="1">
    <location>
        <begin position="1"/>
        <end position="16"/>
    </location>
</feature>
<evidence type="ECO:0000313" key="3">
    <source>
        <dbReference type="Proteomes" id="UP000639973"/>
    </source>
</evidence>